<dbReference type="InterPro" id="IPR001841">
    <property type="entry name" value="Znf_RING"/>
</dbReference>
<evidence type="ECO:0000313" key="9">
    <source>
        <dbReference type="Proteomes" id="UP000694251"/>
    </source>
</evidence>
<evidence type="ECO:0000313" key="8">
    <source>
        <dbReference type="EMBL" id="KAG7597158.1"/>
    </source>
</evidence>
<comment type="caution">
    <text evidence="8">The sequence shown here is derived from an EMBL/GenBank/DDBJ whole genome shotgun (WGS) entry which is preliminary data.</text>
</comment>
<dbReference type="Pfam" id="PF13639">
    <property type="entry name" value="zf-RING_2"/>
    <property type="match status" value="1"/>
</dbReference>
<evidence type="ECO:0000256" key="3">
    <source>
        <dbReference type="ARBA" id="ARBA00022833"/>
    </source>
</evidence>
<dbReference type="PANTHER" id="PTHR46225:SF18">
    <property type="entry name" value="DUF4220 DOMAIN-CONTAINING PROTEIN"/>
    <property type="match status" value="1"/>
</dbReference>
<keyword evidence="9" id="KW-1185">Reference proteome</keyword>
<keyword evidence="6" id="KW-0472">Membrane</keyword>
<keyword evidence="3" id="KW-0862">Zinc</keyword>
<dbReference type="SMART" id="SM00744">
    <property type="entry name" value="RINGv"/>
    <property type="match status" value="1"/>
</dbReference>
<reference evidence="8 9" key="1">
    <citation type="submission" date="2020-12" db="EMBL/GenBank/DDBJ databases">
        <title>Concerted genomic and epigenomic changes stabilize Arabidopsis allopolyploids.</title>
        <authorList>
            <person name="Chen Z."/>
        </authorList>
    </citation>
    <scope>NUCLEOTIDE SEQUENCE [LARGE SCALE GENOMIC DNA]</scope>
    <source>
        <strain evidence="8">As9502</strain>
        <tissue evidence="8">Leaf</tissue>
    </source>
</reference>
<feature type="transmembrane region" description="Helical" evidence="6">
    <location>
        <begin position="103"/>
        <end position="126"/>
    </location>
</feature>
<dbReference type="EMBL" id="JAEFBJ010000006">
    <property type="protein sequence ID" value="KAG7597158.1"/>
    <property type="molecule type" value="Genomic_DNA"/>
</dbReference>
<keyword evidence="6" id="KW-1133">Transmembrane helix</keyword>
<gene>
    <name evidence="8" type="ORF">ISN44_As06g015540</name>
</gene>
<feature type="region of interest" description="Disordered" evidence="5">
    <location>
        <begin position="1"/>
        <end position="65"/>
    </location>
</feature>
<dbReference type="Proteomes" id="UP000694251">
    <property type="component" value="Chromosome 6"/>
</dbReference>
<name>A0A8T2CAA7_ARASU</name>
<accession>A0A8T2CAA7</accession>
<evidence type="ECO:0000259" key="7">
    <source>
        <dbReference type="PROSITE" id="PS50089"/>
    </source>
</evidence>
<evidence type="ECO:0000256" key="4">
    <source>
        <dbReference type="PROSITE-ProRule" id="PRU00175"/>
    </source>
</evidence>
<dbReference type="PANTHER" id="PTHR46225">
    <property type="entry name" value="C3H4 TYPE ZINC FINGER PROTEIN"/>
    <property type="match status" value="1"/>
</dbReference>
<dbReference type="PROSITE" id="PS50089">
    <property type="entry name" value="ZF_RING_2"/>
    <property type="match status" value="1"/>
</dbReference>
<dbReference type="GO" id="GO:0008270">
    <property type="term" value="F:zinc ion binding"/>
    <property type="evidence" value="ECO:0007669"/>
    <property type="project" value="UniProtKB-KW"/>
</dbReference>
<evidence type="ECO:0000256" key="1">
    <source>
        <dbReference type="ARBA" id="ARBA00022723"/>
    </source>
</evidence>
<dbReference type="AlphaFoldDB" id="A0A8T2CAA7"/>
<dbReference type="InterPro" id="IPR011016">
    <property type="entry name" value="Znf_RING-CH"/>
</dbReference>
<organism evidence="8 9">
    <name type="scientific">Arabidopsis suecica</name>
    <name type="common">Swedish thale-cress</name>
    <name type="synonym">Cardaminopsis suecica</name>
    <dbReference type="NCBI Taxonomy" id="45249"/>
    <lineage>
        <taxon>Eukaryota</taxon>
        <taxon>Viridiplantae</taxon>
        <taxon>Streptophyta</taxon>
        <taxon>Embryophyta</taxon>
        <taxon>Tracheophyta</taxon>
        <taxon>Spermatophyta</taxon>
        <taxon>Magnoliopsida</taxon>
        <taxon>eudicotyledons</taxon>
        <taxon>Gunneridae</taxon>
        <taxon>Pentapetalae</taxon>
        <taxon>rosids</taxon>
        <taxon>malvids</taxon>
        <taxon>Brassicales</taxon>
        <taxon>Brassicaceae</taxon>
        <taxon>Camelineae</taxon>
        <taxon>Arabidopsis</taxon>
    </lineage>
</organism>
<feature type="domain" description="RING-type" evidence="7">
    <location>
        <begin position="221"/>
        <end position="264"/>
    </location>
</feature>
<evidence type="ECO:0000256" key="2">
    <source>
        <dbReference type="ARBA" id="ARBA00022771"/>
    </source>
</evidence>
<sequence length="268" mass="29656">MNNSQQDFVIMESESDNGNDEHIIDITNDDGSSSGSSLDERSYSSLSSSLSTDDETSDEGASSSTRDCGCLWNTMELVVTLVQIVASLVVLTVAKDEHPQALLLTWLIGYTCGCITITLVLLLSCVRKYNRIGVYSRTRMDGIMDALRMGIECFFVVWLVLGIVWICYGHSSPSDAPKLYRLCVVFIAFSCIRFAYAVLLCAGEGLRGGFVFQKPSHDDCCCICLGKYGEEEGVALRKLECSHVFHSECIDKWLRIKSSCPLCQSQVR</sequence>
<keyword evidence="2 4" id="KW-0863">Zinc-finger</keyword>
<keyword evidence="6" id="KW-0812">Transmembrane</keyword>
<evidence type="ECO:0000256" key="5">
    <source>
        <dbReference type="SAM" id="MobiDB-lite"/>
    </source>
</evidence>
<evidence type="ECO:0000256" key="6">
    <source>
        <dbReference type="SAM" id="Phobius"/>
    </source>
</evidence>
<dbReference type="SMART" id="SM00184">
    <property type="entry name" value="RING"/>
    <property type="match status" value="1"/>
</dbReference>
<feature type="compositionally biased region" description="Low complexity" evidence="5">
    <location>
        <begin position="25"/>
        <end position="51"/>
    </location>
</feature>
<protein>
    <submittedName>
        <fullName evidence="8">Zinc finger RING-CH-type</fullName>
    </submittedName>
</protein>
<feature type="transmembrane region" description="Helical" evidence="6">
    <location>
        <begin position="70"/>
        <end position="91"/>
    </location>
</feature>
<proteinExistence type="predicted"/>
<keyword evidence="1" id="KW-0479">Metal-binding</keyword>
<feature type="transmembrane region" description="Helical" evidence="6">
    <location>
        <begin position="146"/>
        <end position="167"/>
    </location>
</feature>
<feature type="transmembrane region" description="Helical" evidence="6">
    <location>
        <begin position="179"/>
        <end position="202"/>
    </location>
</feature>
<dbReference type="OrthoDB" id="8062037at2759"/>